<evidence type="ECO:0000313" key="1">
    <source>
        <dbReference type="EMBL" id="BAK15458.1"/>
    </source>
</evidence>
<name>F2F6L6_SOLSS</name>
<organism evidence="1 2">
    <name type="scientific">Solibacillus silvestris (strain StLB046)</name>
    <name type="common">Bacillus silvestris</name>
    <dbReference type="NCBI Taxonomy" id="1002809"/>
    <lineage>
        <taxon>Bacteria</taxon>
        <taxon>Bacillati</taxon>
        <taxon>Bacillota</taxon>
        <taxon>Bacilli</taxon>
        <taxon>Bacillales</taxon>
        <taxon>Caryophanaceae</taxon>
        <taxon>Solibacillus</taxon>
    </lineage>
</organism>
<reference evidence="2" key="1">
    <citation type="submission" date="2011-04" db="EMBL/GenBank/DDBJ databases">
        <title>Genome sequence of Solibacillus silvestris StLB046.</title>
        <authorList>
            <person name="Morohoshi T."/>
            <person name="Someya N."/>
            <person name="Ikeda T."/>
        </authorList>
    </citation>
    <scope>NUCLEOTIDE SEQUENCE [LARGE SCALE GENOMIC DNA]</scope>
    <source>
        <strain evidence="2">StLB046</strain>
    </source>
</reference>
<dbReference type="STRING" id="1002809.SSIL_1035"/>
<keyword evidence="2" id="KW-1185">Reference proteome</keyword>
<dbReference type="KEGG" id="siv:SSIL_1035"/>
<dbReference type="Proteomes" id="UP000006691">
    <property type="component" value="Chromosome"/>
</dbReference>
<dbReference type="AlphaFoldDB" id="F2F6L6"/>
<gene>
    <name evidence="1" type="ordered locus">SSIL_1035</name>
</gene>
<dbReference type="EMBL" id="AP012157">
    <property type="protein sequence ID" value="BAK15458.1"/>
    <property type="molecule type" value="Genomic_DNA"/>
</dbReference>
<accession>F2F6L6</accession>
<reference evidence="1 2" key="2">
    <citation type="journal article" date="2012" name="J. Biosci. Bioeng.">
        <title>Complete genome sequence and characterization of the N-acylhomoserine lactone-degrading gene of the potato leaf-associated Solibacillus silvestris.</title>
        <authorList>
            <person name="Morohoshi T."/>
            <person name="Tominaga Y."/>
            <person name="Someya N."/>
            <person name="Ikeda T."/>
        </authorList>
    </citation>
    <scope>NUCLEOTIDE SEQUENCE [LARGE SCALE GENOMIC DNA]</scope>
    <source>
        <strain evidence="1 2">StLB046</strain>
    </source>
</reference>
<protein>
    <submittedName>
        <fullName evidence="1">Phosphomannomutase</fullName>
    </submittedName>
</protein>
<evidence type="ECO:0000313" key="2">
    <source>
        <dbReference type="Proteomes" id="UP000006691"/>
    </source>
</evidence>
<dbReference type="HOGENOM" id="CLU_2939367_0_0_9"/>
<proteinExistence type="predicted"/>
<sequence length="60" mass="7336">MNMGFIRIFVSILEHAGRILEEWFRLFEPLAIILEERKLILELPRYIRSCKNILEHFTLY</sequence>